<feature type="region of interest" description="Disordered" evidence="1">
    <location>
        <begin position="76"/>
        <end position="100"/>
    </location>
</feature>
<dbReference type="OrthoDB" id="999895at2759"/>
<accession>A0A9D3VQR1</accession>
<reference evidence="2 3" key="1">
    <citation type="journal article" date="2021" name="Plant Biotechnol. J.">
        <title>Multi-omics assisted identification of the key and species-specific regulatory components of drought-tolerant mechanisms in Gossypium stocksii.</title>
        <authorList>
            <person name="Yu D."/>
            <person name="Ke L."/>
            <person name="Zhang D."/>
            <person name="Wu Y."/>
            <person name="Sun Y."/>
            <person name="Mei J."/>
            <person name="Sun J."/>
            <person name="Sun Y."/>
        </authorList>
    </citation>
    <scope>NUCLEOTIDE SEQUENCE [LARGE SCALE GENOMIC DNA]</scope>
    <source>
        <strain evidence="3">cv. E1</strain>
        <tissue evidence="2">Leaf</tissue>
    </source>
</reference>
<keyword evidence="3" id="KW-1185">Reference proteome</keyword>
<evidence type="ECO:0000313" key="3">
    <source>
        <dbReference type="Proteomes" id="UP000828251"/>
    </source>
</evidence>
<protein>
    <recommendedName>
        <fullName evidence="4">DUF4283 domain-containing protein</fullName>
    </recommendedName>
</protein>
<sequence length="247" mass="27855">MSETVAQQLGCFIGTFIEYDSAAVQLGYKRIIRVNVRIDVRKPIKRRKILTLPTGYFVKSSVKKKSGLKEQMAGYEEENNPIHSSDGLKRPRVQSTVSGVSNKEDSTEVMCTLLLVSNSSRSTGLGSNMDVIRCKCGFQSGFDIESNGQSGGLSLGCHSDYKVLLRSFSRCHIDVMIDEDTERKTWRCTGFYGVLEKSQRDASWNLLRPLDDCPYIHWLVIGNFNEILYSSEKKGGLPQRELQMTKF</sequence>
<comment type="caution">
    <text evidence="2">The sequence shown here is derived from an EMBL/GenBank/DDBJ whole genome shotgun (WGS) entry which is preliminary data.</text>
</comment>
<evidence type="ECO:0000313" key="2">
    <source>
        <dbReference type="EMBL" id="KAH1091290.1"/>
    </source>
</evidence>
<proteinExistence type="predicted"/>
<evidence type="ECO:0000256" key="1">
    <source>
        <dbReference type="SAM" id="MobiDB-lite"/>
    </source>
</evidence>
<name>A0A9D3VQR1_9ROSI</name>
<gene>
    <name evidence="2" type="ORF">J1N35_018547</name>
</gene>
<organism evidence="2 3">
    <name type="scientific">Gossypium stocksii</name>
    <dbReference type="NCBI Taxonomy" id="47602"/>
    <lineage>
        <taxon>Eukaryota</taxon>
        <taxon>Viridiplantae</taxon>
        <taxon>Streptophyta</taxon>
        <taxon>Embryophyta</taxon>
        <taxon>Tracheophyta</taxon>
        <taxon>Spermatophyta</taxon>
        <taxon>Magnoliopsida</taxon>
        <taxon>eudicotyledons</taxon>
        <taxon>Gunneridae</taxon>
        <taxon>Pentapetalae</taxon>
        <taxon>rosids</taxon>
        <taxon>malvids</taxon>
        <taxon>Malvales</taxon>
        <taxon>Malvaceae</taxon>
        <taxon>Malvoideae</taxon>
        <taxon>Gossypium</taxon>
    </lineage>
</organism>
<dbReference type="AlphaFoldDB" id="A0A9D3VQR1"/>
<dbReference type="EMBL" id="JAIQCV010000006">
    <property type="protein sequence ID" value="KAH1091290.1"/>
    <property type="molecule type" value="Genomic_DNA"/>
</dbReference>
<dbReference type="Proteomes" id="UP000828251">
    <property type="component" value="Unassembled WGS sequence"/>
</dbReference>
<evidence type="ECO:0008006" key="4">
    <source>
        <dbReference type="Google" id="ProtNLM"/>
    </source>
</evidence>